<accession>A0A0G3XLG1</accession>
<dbReference type="AlphaFoldDB" id="A0A0G3XLG1"/>
<dbReference type="OrthoDB" id="9800945at2"/>
<dbReference type="RefSeq" id="WP_047822669.1">
    <property type="nucleotide sequence ID" value="NZ_CP011770.1"/>
</dbReference>
<dbReference type="EMBL" id="CP011770">
    <property type="protein sequence ID" value="AKM11268.1"/>
    <property type="molecule type" value="Genomic_DNA"/>
</dbReference>
<dbReference type="KEGG" id="cna:AB433_16845"/>
<dbReference type="PANTHER" id="PTHR31435">
    <property type="entry name" value="PROTEIN NATD1"/>
    <property type="match status" value="1"/>
</dbReference>
<gene>
    <name evidence="1" type="ORF">AB433_16845</name>
</gene>
<dbReference type="CDD" id="cd04301">
    <property type="entry name" value="NAT_SF"/>
    <property type="match status" value="1"/>
</dbReference>
<reference evidence="1 2" key="1">
    <citation type="submission" date="2015-06" db="EMBL/GenBank/DDBJ databases">
        <authorList>
            <person name="Zeng Y."/>
            <person name="Huang Y."/>
        </authorList>
    </citation>
    <scope>NUCLEOTIDE SEQUENCE [LARGE SCALE GENOMIC DNA]</scope>
    <source>
        <strain evidence="1 2">PQ-2</strain>
    </source>
</reference>
<dbReference type="Gene3D" id="3.40.630.30">
    <property type="match status" value="1"/>
</dbReference>
<keyword evidence="2" id="KW-1185">Reference proteome</keyword>
<dbReference type="PROSITE" id="PS51729">
    <property type="entry name" value="GNAT_YJDJ"/>
    <property type="match status" value="1"/>
</dbReference>
<dbReference type="InterPro" id="IPR045057">
    <property type="entry name" value="Gcn5-rel_NAT"/>
</dbReference>
<organism evidence="1 2">
    <name type="scientific">Croceicoccus naphthovorans</name>
    <dbReference type="NCBI Taxonomy" id="1348774"/>
    <lineage>
        <taxon>Bacteria</taxon>
        <taxon>Pseudomonadati</taxon>
        <taxon>Pseudomonadota</taxon>
        <taxon>Alphaproteobacteria</taxon>
        <taxon>Sphingomonadales</taxon>
        <taxon>Erythrobacteraceae</taxon>
        <taxon>Croceicoccus</taxon>
    </lineage>
</organism>
<protein>
    <submittedName>
        <fullName evidence="1">Acetyltransferase</fullName>
    </submittedName>
</protein>
<dbReference type="PANTHER" id="PTHR31435:SF9">
    <property type="entry name" value="PROTEIN NATD1"/>
    <property type="match status" value="1"/>
</dbReference>
<dbReference type="InterPro" id="IPR016181">
    <property type="entry name" value="Acyl_CoA_acyltransferase"/>
</dbReference>
<dbReference type="SUPFAM" id="SSF55729">
    <property type="entry name" value="Acyl-CoA N-acyltransferases (Nat)"/>
    <property type="match status" value="1"/>
</dbReference>
<name>A0A0G3XLG1_9SPHN</name>
<dbReference type="PATRIC" id="fig|1348774.3.peg.3540"/>
<dbReference type="InterPro" id="IPR031165">
    <property type="entry name" value="GNAT_YJDJ"/>
</dbReference>
<sequence>MSEITITRNDGQRRGAYHATVEGHPGQAELTYVKEGGGVLAADHTFVPNDLRGQGVAGKLVERLIDDAREGGHRIRPVCSYVVAAFKRHPEWEDLRA</sequence>
<evidence type="ECO:0000313" key="2">
    <source>
        <dbReference type="Proteomes" id="UP000035287"/>
    </source>
</evidence>
<dbReference type="Pfam" id="PF14542">
    <property type="entry name" value="Acetyltransf_CG"/>
    <property type="match status" value="1"/>
</dbReference>
<evidence type="ECO:0000313" key="1">
    <source>
        <dbReference type="EMBL" id="AKM11268.1"/>
    </source>
</evidence>
<dbReference type="STRING" id="1348774.AB433_16845"/>
<dbReference type="GO" id="GO:0016740">
    <property type="term" value="F:transferase activity"/>
    <property type="evidence" value="ECO:0007669"/>
    <property type="project" value="UniProtKB-KW"/>
</dbReference>
<keyword evidence="1" id="KW-0808">Transferase</keyword>
<dbReference type="Proteomes" id="UP000035287">
    <property type="component" value="Chromosome"/>
</dbReference>
<proteinExistence type="predicted"/>